<keyword evidence="2" id="KW-0472">Membrane</keyword>
<reference evidence="5" key="3">
    <citation type="submission" date="2025-09" db="UniProtKB">
        <authorList>
            <consortium name="Ensembl"/>
        </authorList>
    </citation>
    <scope>IDENTIFICATION</scope>
</reference>
<keyword evidence="3" id="KW-0393">Immunoglobulin domain</keyword>
<dbReference type="Pfam" id="PF07686">
    <property type="entry name" value="V-set"/>
    <property type="match status" value="1"/>
</dbReference>
<dbReference type="InParanoid" id="A0A667ZDW4"/>
<dbReference type="InterPro" id="IPR013106">
    <property type="entry name" value="Ig_V-set"/>
</dbReference>
<evidence type="ECO:0000256" key="2">
    <source>
        <dbReference type="ARBA" id="ARBA00023136"/>
    </source>
</evidence>
<feature type="domain" description="Ig-like" evidence="4">
    <location>
        <begin position="28"/>
        <end position="113"/>
    </location>
</feature>
<dbReference type="InterPro" id="IPR007110">
    <property type="entry name" value="Ig-like_dom"/>
</dbReference>
<dbReference type="InterPro" id="IPR003599">
    <property type="entry name" value="Ig_sub"/>
</dbReference>
<dbReference type="PROSITE" id="PS50835">
    <property type="entry name" value="IG_LIKE"/>
    <property type="match status" value="1"/>
</dbReference>
<dbReference type="GO" id="GO:0009897">
    <property type="term" value="C:external side of plasma membrane"/>
    <property type="evidence" value="ECO:0007669"/>
    <property type="project" value="TreeGrafter"/>
</dbReference>
<dbReference type="SMART" id="SM00409">
    <property type="entry name" value="IG"/>
    <property type="match status" value="1"/>
</dbReference>
<dbReference type="AlphaFoldDB" id="A0A667ZDW4"/>
<dbReference type="GO" id="GO:0001817">
    <property type="term" value="P:regulation of cytokine production"/>
    <property type="evidence" value="ECO:0007669"/>
    <property type="project" value="TreeGrafter"/>
</dbReference>
<comment type="subcellular location">
    <subcellularLocation>
        <location evidence="1">Membrane</location>
    </subcellularLocation>
</comment>
<dbReference type="InterPro" id="IPR013783">
    <property type="entry name" value="Ig-like_fold"/>
</dbReference>
<dbReference type="GO" id="GO:0050852">
    <property type="term" value="P:T cell receptor signaling pathway"/>
    <property type="evidence" value="ECO:0007669"/>
    <property type="project" value="TreeGrafter"/>
</dbReference>
<dbReference type="Proteomes" id="UP000472263">
    <property type="component" value="Chromosome 18"/>
</dbReference>
<dbReference type="GO" id="GO:0005102">
    <property type="term" value="F:signaling receptor binding"/>
    <property type="evidence" value="ECO:0007669"/>
    <property type="project" value="TreeGrafter"/>
</dbReference>
<dbReference type="Ensembl" id="ENSMMDT00005034909.1">
    <property type="protein sequence ID" value="ENSMMDP00005034154.1"/>
    <property type="gene ID" value="ENSMMDG00005016079.1"/>
</dbReference>
<proteinExistence type="predicted"/>
<name>A0A667ZDW4_9TELE</name>
<evidence type="ECO:0000256" key="3">
    <source>
        <dbReference type="ARBA" id="ARBA00023319"/>
    </source>
</evidence>
<dbReference type="PANTHER" id="PTHR24100">
    <property type="entry name" value="BUTYROPHILIN"/>
    <property type="match status" value="1"/>
</dbReference>
<sequence length="168" mass="18767">MSYSSRCTQIWGNVLLQQRCQKVSAWAGENIVLPCKIPPTEDISVEWSKKGLKPNVDLVMKNDDYRGRTFLLREDLRRGNMSLKLVNVGLSDAGTYRCFVPKLQGNRKETVVQLIVGKSRKLSLAGTEEKGTPAPSFTEELPRFVCGLLALSLVNTVTSNNKQELQIP</sequence>
<dbReference type="InterPro" id="IPR050504">
    <property type="entry name" value="IgSF_BTN/MOG"/>
</dbReference>
<evidence type="ECO:0000313" key="5">
    <source>
        <dbReference type="Ensembl" id="ENSMMDP00005034154.1"/>
    </source>
</evidence>
<evidence type="ECO:0000313" key="6">
    <source>
        <dbReference type="Proteomes" id="UP000472263"/>
    </source>
</evidence>
<protein>
    <recommendedName>
        <fullName evidence="4">Ig-like domain-containing protein</fullName>
    </recommendedName>
</protein>
<reference evidence="5" key="2">
    <citation type="submission" date="2025-08" db="UniProtKB">
        <authorList>
            <consortium name="Ensembl"/>
        </authorList>
    </citation>
    <scope>IDENTIFICATION</scope>
</reference>
<dbReference type="SUPFAM" id="SSF48726">
    <property type="entry name" value="Immunoglobulin"/>
    <property type="match status" value="1"/>
</dbReference>
<keyword evidence="6" id="KW-1185">Reference proteome</keyword>
<dbReference type="Gene3D" id="2.60.40.10">
    <property type="entry name" value="Immunoglobulins"/>
    <property type="match status" value="1"/>
</dbReference>
<dbReference type="InterPro" id="IPR036179">
    <property type="entry name" value="Ig-like_dom_sf"/>
</dbReference>
<accession>A0A667ZDW4</accession>
<evidence type="ECO:0000259" key="4">
    <source>
        <dbReference type="PROSITE" id="PS50835"/>
    </source>
</evidence>
<dbReference type="GeneTree" id="ENSGT01080000257449"/>
<organism evidence="5 6">
    <name type="scientific">Myripristis murdjan</name>
    <name type="common">pinecone soldierfish</name>
    <dbReference type="NCBI Taxonomy" id="586833"/>
    <lineage>
        <taxon>Eukaryota</taxon>
        <taxon>Metazoa</taxon>
        <taxon>Chordata</taxon>
        <taxon>Craniata</taxon>
        <taxon>Vertebrata</taxon>
        <taxon>Euteleostomi</taxon>
        <taxon>Actinopterygii</taxon>
        <taxon>Neopterygii</taxon>
        <taxon>Teleostei</taxon>
        <taxon>Neoteleostei</taxon>
        <taxon>Acanthomorphata</taxon>
        <taxon>Holocentriformes</taxon>
        <taxon>Holocentridae</taxon>
        <taxon>Myripristis</taxon>
    </lineage>
</organism>
<evidence type="ECO:0000256" key="1">
    <source>
        <dbReference type="ARBA" id="ARBA00004370"/>
    </source>
</evidence>
<reference evidence="5" key="1">
    <citation type="submission" date="2019-06" db="EMBL/GenBank/DDBJ databases">
        <authorList>
            <consortium name="Wellcome Sanger Institute Data Sharing"/>
        </authorList>
    </citation>
    <scope>NUCLEOTIDE SEQUENCE [LARGE SCALE GENOMIC DNA]</scope>
</reference>